<evidence type="ECO:0000313" key="2">
    <source>
        <dbReference type="Proteomes" id="UP000501690"/>
    </source>
</evidence>
<sequence length="89" mass="9991">MLATLRHQFRSCIFEFQHLIGSMVSVSWVNGGCSGEVFMVECSQRVAGSQPIHRKLMTITNTQHLQGSDITQPLRQSNHILAILNIQVL</sequence>
<dbReference type="Proteomes" id="UP000501690">
    <property type="component" value="Linkage Group LG7"/>
</dbReference>
<reference evidence="1 2" key="1">
    <citation type="submission" date="2019-04" db="EMBL/GenBank/DDBJ databases">
        <title>An improved genome assembly and genetic linkage map for asparagus bean, Vigna unguiculata ssp. sesquipedialis.</title>
        <authorList>
            <person name="Xia Q."/>
            <person name="Zhang R."/>
            <person name="Dong Y."/>
        </authorList>
    </citation>
    <scope>NUCLEOTIDE SEQUENCE [LARGE SCALE GENOMIC DNA]</scope>
    <source>
        <tissue evidence="1">Leaf</tissue>
    </source>
</reference>
<dbReference type="EMBL" id="CP039351">
    <property type="protein sequence ID" value="QCE00045.1"/>
    <property type="molecule type" value="Genomic_DNA"/>
</dbReference>
<keyword evidence="2" id="KW-1185">Reference proteome</keyword>
<accession>A0A4D6MK03</accession>
<evidence type="ECO:0000313" key="1">
    <source>
        <dbReference type="EMBL" id="QCE00045.1"/>
    </source>
</evidence>
<dbReference type="AlphaFoldDB" id="A0A4D6MK03"/>
<name>A0A4D6MK03_VIGUN</name>
<gene>
    <name evidence="1" type="ORF">DEO72_LG7g1331</name>
</gene>
<proteinExistence type="predicted"/>
<organism evidence="1 2">
    <name type="scientific">Vigna unguiculata</name>
    <name type="common">Cowpea</name>
    <dbReference type="NCBI Taxonomy" id="3917"/>
    <lineage>
        <taxon>Eukaryota</taxon>
        <taxon>Viridiplantae</taxon>
        <taxon>Streptophyta</taxon>
        <taxon>Embryophyta</taxon>
        <taxon>Tracheophyta</taxon>
        <taxon>Spermatophyta</taxon>
        <taxon>Magnoliopsida</taxon>
        <taxon>eudicotyledons</taxon>
        <taxon>Gunneridae</taxon>
        <taxon>Pentapetalae</taxon>
        <taxon>rosids</taxon>
        <taxon>fabids</taxon>
        <taxon>Fabales</taxon>
        <taxon>Fabaceae</taxon>
        <taxon>Papilionoideae</taxon>
        <taxon>50 kb inversion clade</taxon>
        <taxon>NPAAA clade</taxon>
        <taxon>indigoferoid/millettioid clade</taxon>
        <taxon>Phaseoleae</taxon>
        <taxon>Vigna</taxon>
    </lineage>
</organism>
<protein>
    <submittedName>
        <fullName evidence="1">Uncharacterized protein</fullName>
    </submittedName>
</protein>